<dbReference type="Proteomes" id="UP001058860">
    <property type="component" value="Chromosome"/>
</dbReference>
<accession>A0ABY5PLW2</accession>
<keyword evidence="4" id="KW-1185">Reference proteome</keyword>
<sequence length="253" mass="25996">MPTPLAGAVAVVTGASGNLGPVWIRALGDAGARVVGIDLVAGDVDGAERVEVADVRDRAALDAIAAVLRDEGMVPEVLVNNAGIDQPPAAGVGCAAVEDVPLPDFLRVLDVNVAGAFNTMQVFGGAMARAGRGSIVNVGSLYASLAPDPAFYAHMEPPFLKPPAYGASKAALVNLTRYFARLWGDRGVRVNALSPGGVRGSQDAEFISRFTARVPLGRLAEAGDLTGPLLFLASDASRYVTGQDLRVDGGFTA</sequence>
<evidence type="ECO:0000313" key="3">
    <source>
        <dbReference type="EMBL" id="UUY05679.1"/>
    </source>
</evidence>
<evidence type="ECO:0000313" key="4">
    <source>
        <dbReference type="Proteomes" id="UP001058860"/>
    </source>
</evidence>
<evidence type="ECO:0000256" key="1">
    <source>
        <dbReference type="ARBA" id="ARBA00006484"/>
    </source>
</evidence>
<protein>
    <submittedName>
        <fullName evidence="3">SDR family oxidoreductase</fullName>
    </submittedName>
</protein>
<comment type="similarity">
    <text evidence="1">Belongs to the short-chain dehydrogenases/reductases (SDR) family.</text>
</comment>
<proteinExistence type="inferred from homology"/>
<organism evidence="3 4">
    <name type="scientific">Svornostia abyssi</name>
    <dbReference type="NCBI Taxonomy" id="2898438"/>
    <lineage>
        <taxon>Bacteria</taxon>
        <taxon>Bacillati</taxon>
        <taxon>Actinomycetota</taxon>
        <taxon>Thermoleophilia</taxon>
        <taxon>Solirubrobacterales</taxon>
        <taxon>Baekduiaceae</taxon>
        <taxon>Svornostia</taxon>
    </lineage>
</organism>
<dbReference type="PANTHER" id="PTHR42760:SF133">
    <property type="entry name" value="3-OXOACYL-[ACYL-CARRIER-PROTEIN] REDUCTASE"/>
    <property type="match status" value="1"/>
</dbReference>
<dbReference type="InterPro" id="IPR036291">
    <property type="entry name" value="NAD(P)-bd_dom_sf"/>
</dbReference>
<dbReference type="Pfam" id="PF13561">
    <property type="entry name" value="adh_short_C2"/>
    <property type="match status" value="1"/>
</dbReference>
<evidence type="ECO:0000256" key="2">
    <source>
        <dbReference type="ARBA" id="ARBA00023002"/>
    </source>
</evidence>
<reference evidence="4" key="1">
    <citation type="submission" date="2021-11" db="EMBL/GenBank/DDBJ databases">
        <title>Cultivation dependent microbiological survey of springs from the worlds oldest radium mine currently devoted to the extraction of radon-saturated water.</title>
        <authorList>
            <person name="Kapinusova G."/>
            <person name="Smrhova T."/>
            <person name="Strejcek M."/>
            <person name="Suman J."/>
            <person name="Jani K."/>
            <person name="Pajer P."/>
            <person name="Uhlik O."/>
        </authorList>
    </citation>
    <scope>NUCLEOTIDE SEQUENCE [LARGE SCALE GENOMIC DNA]</scope>
    <source>
        <strain evidence="4">J379</strain>
    </source>
</reference>
<dbReference type="PANTHER" id="PTHR42760">
    <property type="entry name" value="SHORT-CHAIN DEHYDROGENASES/REDUCTASES FAMILY MEMBER"/>
    <property type="match status" value="1"/>
</dbReference>
<keyword evidence="2" id="KW-0560">Oxidoreductase</keyword>
<dbReference type="PRINTS" id="PR00080">
    <property type="entry name" value="SDRFAMILY"/>
</dbReference>
<dbReference type="InterPro" id="IPR002347">
    <property type="entry name" value="SDR_fam"/>
</dbReference>
<dbReference type="SUPFAM" id="SSF51735">
    <property type="entry name" value="NAD(P)-binding Rossmann-fold domains"/>
    <property type="match status" value="1"/>
</dbReference>
<dbReference type="Gene3D" id="3.40.50.720">
    <property type="entry name" value="NAD(P)-binding Rossmann-like Domain"/>
    <property type="match status" value="1"/>
</dbReference>
<gene>
    <name evidence="3" type="ORF">LRS13_09215</name>
</gene>
<name>A0ABY5PLW2_9ACTN</name>
<dbReference type="EMBL" id="CP088295">
    <property type="protein sequence ID" value="UUY05679.1"/>
    <property type="molecule type" value="Genomic_DNA"/>
</dbReference>
<dbReference type="RefSeq" id="WP_353866124.1">
    <property type="nucleotide sequence ID" value="NZ_CP088295.1"/>
</dbReference>
<dbReference type="PRINTS" id="PR00081">
    <property type="entry name" value="GDHRDH"/>
</dbReference>